<comment type="caution">
    <text evidence="1">The sequence shown here is derived from an EMBL/GenBank/DDBJ whole genome shotgun (WGS) entry which is preliminary data.</text>
</comment>
<evidence type="ECO:0000313" key="1">
    <source>
        <dbReference type="EMBL" id="PON25522.1"/>
    </source>
</evidence>
<protein>
    <submittedName>
        <fullName evidence="1">Uncharacterized protein</fullName>
    </submittedName>
</protein>
<dbReference type="Proteomes" id="UP000054821">
    <property type="component" value="Unassembled WGS sequence"/>
</dbReference>
<reference evidence="1 2" key="1">
    <citation type="journal article" date="2016" name="Genome Announc.">
        <title>Draft Whole-Genome Sequence of Trichoderma gamsii T6085, a Promising Biocontrol Agent of Fusarium Head Blight on Wheat.</title>
        <authorList>
            <person name="Baroncelli R."/>
            <person name="Zapparata A."/>
            <person name="Piaggeschi G."/>
            <person name="Sarrocco S."/>
            <person name="Vannacci G."/>
        </authorList>
    </citation>
    <scope>NUCLEOTIDE SEQUENCE [LARGE SCALE GENOMIC DNA]</scope>
    <source>
        <strain evidence="1 2">T6085</strain>
    </source>
</reference>
<accession>A0A2P4ZMJ9</accession>
<dbReference type="GeneID" id="29980984"/>
<keyword evidence="2" id="KW-1185">Reference proteome</keyword>
<evidence type="ECO:0000313" key="2">
    <source>
        <dbReference type="Proteomes" id="UP000054821"/>
    </source>
</evidence>
<organism evidence="1 2">
    <name type="scientific">Trichoderma gamsii</name>
    <dbReference type="NCBI Taxonomy" id="398673"/>
    <lineage>
        <taxon>Eukaryota</taxon>
        <taxon>Fungi</taxon>
        <taxon>Dikarya</taxon>
        <taxon>Ascomycota</taxon>
        <taxon>Pezizomycotina</taxon>
        <taxon>Sordariomycetes</taxon>
        <taxon>Hypocreomycetidae</taxon>
        <taxon>Hypocreales</taxon>
        <taxon>Hypocreaceae</taxon>
        <taxon>Trichoderma</taxon>
    </lineage>
</organism>
<dbReference type="STRING" id="398673.A0A2P4ZMJ9"/>
<dbReference type="EMBL" id="JPDN02000018">
    <property type="protein sequence ID" value="PON25522.1"/>
    <property type="molecule type" value="Genomic_DNA"/>
</dbReference>
<sequence length="362" mass="40479">MASTIFDSFYMPIYRPDHRSPTHQTHVSGQGTQAAQPPRFFLDIDVTKWERIAHPVLQQHRPYLSSIYLPARENGALHATEGDVVAQLGLELCHPVQKALECARPGTTYGSEFISPPFTLASRAHVARADKVYLGQFQAGRKPFAVLEFKNVSVVDGHEFGEGIISDEANFNAYMENINENRFVLTSGTWTLLKQATNYSMAFDTPFVAIADMRTLILLVFPLRQGMRAGRYALVTVIEDPKLMRRALLGFLLMAHRHQQRPDQLYPMMKQVLSEEVRKWIDDQRSRAAGLRGSPAAARVSGSSTQASEPPRILLEIDVISEAPLGASGTSKSVPDSQTWKSSIDTLFSTNWTRRQDTFSAN</sequence>
<dbReference type="RefSeq" id="XP_024405585.1">
    <property type="nucleotide sequence ID" value="XM_024549727.1"/>
</dbReference>
<dbReference type="AlphaFoldDB" id="A0A2P4ZMJ9"/>
<gene>
    <name evidence="1" type="ORF">TGAM01_v205816</name>
</gene>
<name>A0A2P4ZMJ9_9HYPO</name>
<proteinExistence type="predicted"/>